<evidence type="ECO:0000256" key="1">
    <source>
        <dbReference type="SAM" id="MobiDB-lite"/>
    </source>
</evidence>
<comment type="caution">
    <text evidence="2">The sequence shown here is derived from an EMBL/GenBank/DDBJ whole genome shotgun (WGS) entry which is preliminary data.</text>
</comment>
<proteinExistence type="predicted"/>
<keyword evidence="3" id="KW-1185">Reference proteome</keyword>
<feature type="compositionally biased region" description="Polar residues" evidence="1">
    <location>
        <begin position="237"/>
        <end position="253"/>
    </location>
</feature>
<evidence type="ECO:0000313" key="3">
    <source>
        <dbReference type="Proteomes" id="UP001174136"/>
    </source>
</evidence>
<protein>
    <submittedName>
        <fullName evidence="2">Uncharacterized protein</fullName>
    </submittedName>
</protein>
<evidence type="ECO:0000313" key="2">
    <source>
        <dbReference type="EMBL" id="KAK0144006.1"/>
    </source>
</evidence>
<dbReference type="EMBL" id="JAOPHQ010003173">
    <property type="protein sequence ID" value="KAK0144006.1"/>
    <property type="molecule type" value="Genomic_DNA"/>
</dbReference>
<organism evidence="2 3">
    <name type="scientific">Merluccius polli</name>
    <name type="common">Benguela hake</name>
    <name type="synonym">Merluccius cadenati</name>
    <dbReference type="NCBI Taxonomy" id="89951"/>
    <lineage>
        <taxon>Eukaryota</taxon>
        <taxon>Metazoa</taxon>
        <taxon>Chordata</taxon>
        <taxon>Craniata</taxon>
        <taxon>Vertebrata</taxon>
        <taxon>Euteleostomi</taxon>
        <taxon>Actinopterygii</taxon>
        <taxon>Neopterygii</taxon>
        <taxon>Teleostei</taxon>
        <taxon>Neoteleostei</taxon>
        <taxon>Acanthomorphata</taxon>
        <taxon>Zeiogadaria</taxon>
        <taxon>Gadariae</taxon>
        <taxon>Gadiformes</taxon>
        <taxon>Gadoidei</taxon>
        <taxon>Merlucciidae</taxon>
        <taxon>Merluccius</taxon>
    </lineage>
</organism>
<dbReference type="Proteomes" id="UP001174136">
    <property type="component" value="Unassembled WGS sequence"/>
</dbReference>
<dbReference type="AlphaFoldDB" id="A0AA47NYW1"/>
<name>A0AA47NYW1_MERPO</name>
<accession>A0AA47NYW1</accession>
<gene>
    <name evidence="2" type="ORF">N1851_017652</name>
</gene>
<sequence>MWLGRGLQRQGAATEKVLSPQVRSSVLGVLRAFADPRDQIEERPGVQPHRVGPDDSCTTGVQPHLVGPDDSCTTGVQPHLVGPDDSCTTGVQPHLVGPDNSCTTGVQPHLVGPDNSCTTGVQPHLVGPDDSCTTGVQPHLVGPDDSCTTGVQTHLVGPDDSCTTGLVQRGTTLLMAKDCDLCGGVESVSGLGCTGATIFQVTRLPKAAVVNQSLLMALAVLSSQMVSQLMMSSTSTCPSDTQPGSSLASLAQSRQRRERADVWRDVLRRLGSVEIRESHASTEGNEGFVNDTGKPEPSDAPDFLYDRAPFIGLVGDEVQTEKKRLDVLRKGDLYFNSGDICSGWTWKTLVMQAQGVFTFLTSSQNDNSHCVKINT</sequence>
<feature type="region of interest" description="Disordered" evidence="1">
    <location>
        <begin position="233"/>
        <end position="253"/>
    </location>
</feature>
<reference evidence="2" key="1">
    <citation type="journal article" date="2023" name="Front. Mar. Sci.">
        <title>A new Merluccius polli reference genome to investigate the effects of global change in West African waters.</title>
        <authorList>
            <person name="Mateo J.L."/>
            <person name="Blanco-Fernandez C."/>
            <person name="Garcia-Vazquez E."/>
            <person name="Machado-Schiaffino G."/>
        </authorList>
    </citation>
    <scope>NUCLEOTIDE SEQUENCE</scope>
    <source>
        <strain evidence="2">C29</strain>
        <tissue evidence="2">Fin</tissue>
    </source>
</reference>